<dbReference type="EnsemblPlants" id="AET7Gv21013100.4">
    <property type="protein sequence ID" value="AET7Gv21013100.4"/>
    <property type="gene ID" value="AET7Gv21013100"/>
</dbReference>
<protein>
    <submittedName>
        <fullName evidence="2">Uncharacterized protein</fullName>
    </submittedName>
</protein>
<dbReference type="EnsemblPlants" id="AET7Gv21013100.8">
    <property type="protein sequence ID" value="AET7Gv21013100.8"/>
    <property type="gene ID" value="AET7Gv21013100"/>
</dbReference>
<dbReference type="Proteomes" id="UP000015105">
    <property type="component" value="Chromosome 7D"/>
</dbReference>
<evidence type="ECO:0000313" key="2">
    <source>
        <dbReference type="EnsemblPlants" id="AET7Gv21013100.1"/>
    </source>
</evidence>
<dbReference type="Gramene" id="AET7Gv21013100.7">
    <property type="protein sequence ID" value="AET7Gv21013100.7"/>
    <property type="gene ID" value="AET7Gv21013100"/>
</dbReference>
<dbReference type="EnsemblPlants" id="AET7Gv21013100.2">
    <property type="protein sequence ID" value="AET7Gv21013100.2"/>
    <property type="gene ID" value="AET7Gv21013100"/>
</dbReference>
<reference evidence="3" key="2">
    <citation type="journal article" date="2017" name="Nat. Plants">
        <title>The Aegilops tauschii genome reveals multiple impacts of transposons.</title>
        <authorList>
            <person name="Zhao G."/>
            <person name="Zou C."/>
            <person name="Li K."/>
            <person name="Wang K."/>
            <person name="Li T."/>
            <person name="Gao L."/>
            <person name="Zhang X."/>
            <person name="Wang H."/>
            <person name="Yang Z."/>
            <person name="Liu X."/>
            <person name="Jiang W."/>
            <person name="Mao L."/>
            <person name="Kong X."/>
            <person name="Jiao Y."/>
            <person name="Jia J."/>
        </authorList>
    </citation>
    <scope>NUCLEOTIDE SEQUENCE [LARGE SCALE GENOMIC DNA]</scope>
    <source>
        <strain evidence="3">cv. AL8/78</strain>
    </source>
</reference>
<feature type="compositionally biased region" description="Polar residues" evidence="1">
    <location>
        <begin position="116"/>
        <end position="125"/>
    </location>
</feature>
<dbReference type="EnsemblPlants" id="AET7Gv21013100.1">
    <property type="protein sequence ID" value="AET7Gv21013100.1"/>
    <property type="gene ID" value="AET7Gv21013100"/>
</dbReference>
<feature type="region of interest" description="Disordered" evidence="1">
    <location>
        <begin position="1"/>
        <end position="155"/>
    </location>
</feature>
<organism evidence="2 3">
    <name type="scientific">Aegilops tauschii subsp. strangulata</name>
    <name type="common">Goatgrass</name>
    <dbReference type="NCBI Taxonomy" id="200361"/>
    <lineage>
        <taxon>Eukaryota</taxon>
        <taxon>Viridiplantae</taxon>
        <taxon>Streptophyta</taxon>
        <taxon>Embryophyta</taxon>
        <taxon>Tracheophyta</taxon>
        <taxon>Spermatophyta</taxon>
        <taxon>Magnoliopsida</taxon>
        <taxon>Liliopsida</taxon>
        <taxon>Poales</taxon>
        <taxon>Poaceae</taxon>
        <taxon>BOP clade</taxon>
        <taxon>Pooideae</taxon>
        <taxon>Triticodae</taxon>
        <taxon>Triticeae</taxon>
        <taxon>Triticinae</taxon>
        <taxon>Aegilops</taxon>
    </lineage>
</organism>
<dbReference type="EnsemblPlants" id="AET7Gv21013100.9">
    <property type="protein sequence ID" value="AET7Gv21013100.9"/>
    <property type="gene ID" value="AET7Gv21013100"/>
</dbReference>
<dbReference type="Gramene" id="AET7Gv21013100.12">
    <property type="protein sequence ID" value="AET7Gv21013100.12"/>
    <property type="gene ID" value="AET7Gv21013100"/>
</dbReference>
<accession>A0A453SPE9</accession>
<dbReference type="EnsemblPlants" id="AET7Gv21013100.5">
    <property type="protein sequence ID" value="AET7Gv21013100.5"/>
    <property type="gene ID" value="AET7Gv21013100"/>
</dbReference>
<dbReference type="Gramene" id="AET7Gv21013100.8">
    <property type="protein sequence ID" value="AET7Gv21013100.8"/>
    <property type="gene ID" value="AET7Gv21013100"/>
</dbReference>
<reference evidence="2" key="3">
    <citation type="journal article" date="2017" name="Nature">
        <title>Genome sequence of the progenitor of the wheat D genome Aegilops tauschii.</title>
        <authorList>
            <person name="Luo M.C."/>
            <person name="Gu Y.Q."/>
            <person name="Puiu D."/>
            <person name="Wang H."/>
            <person name="Twardziok S.O."/>
            <person name="Deal K.R."/>
            <person name="Huo N."/>
            <person name="Zhu T."/>
            <person name="Wang L."/>
            <person name="Wang Y."/>
            <person name="McGuire P.E."/>
            <person name="Liu S."/>
            <person name="Long H."/>
            <person name="Ramasamy R.K."/>
            <person name="Rodriguez J.C."/>
            <person name="Van S.L."/>
            <person name="Yuan L."/>
            <person name="Wang Z."/>
            <person name="Xia Z."/>
            <person name="Xiao L."/>
            <person name="Anderson O.D."/>
            <person name="Ouyang S."/>
            <person name="Liang Y."/>
            <person name="Zimin A.V."/>
            <person name="Pertea G."/>
            <person name="Qi P."/>
            <person name="Bennetzen J.L."/>
            <person name="Dai X."/>
            <person name="Dawson M.W."/>
            <person name="Muller H.G."/>
            <person name="Kugler K."/>
            <person name="Rivarola-Duarte L."/>
            <person name="Spannagl M."/>
            <person name="Mayer K.F.X."/>
            <person name="Lu F.H."/>
            <person name="Bevan M.W."/>
            <person name="Leroy P."/>
            <person name="Li P."/>
            <person name="You F.M."/>
            <person name="Sun Q."/>
            <person name="Liu Z."/>
            <person name="Lyons E."/>
            <person name="Wicker T."/>
            <person name="Salzberg S.L."/>
            <person name="Devos K.M."/>
            <person name="Dvorak J."/>
        </authorList>
    </citation>
    <scope>NUCLEOTIDE SEQUENCE [LARGE SCALE GENOMIC DNA]</scope>
    <source>
        <strain evidence="2">cv. AL8/78</strain>
    </source>
</reference>
<reference evidence="3" key="1">
    <citation type="journal article" date="2014" name="Science">
        <title>Ancient hybridizations among the ancestral genomes of bread wheat.</title>
        <authorList>
            <consortium name="International Wheat Genome Sequencing Consortium,"/>
            <person name="Marcussen T."/>
            <person name="Sandve S.R."/>
            <person name="Heier L."/>
            <person name="Spannagl M."/>
            <person name="Pfeifer M."/>
            <person name="Jakobsen K.S."/>
            <person name="Wulff B.B."/>
            <person name="Steuernagel B."/>
            <person name="Mayer K.F."/>
            <person name="Olsen O.A."/>
        </authorList>
    </citation>
    <scope>NUCLEOTIDE SEQUENCE [LARGE SCALE GENOMIC DNA]</scope>
    <source>
        <strain evidence="3">cv. AL8/78</strain>
    </source>
</reference>
<dbReference type="EnsemblPlants" id="AET7Gv21013100.14">
    <property type="protein sequence ID" value="AET7Gv21013100.14"/>
    <property type="gene ID" value="AET7Gv21013100"/>
</dbReference>
<evidence type="ECO:0000313" key="3">
    <source>
        <dbReference type="Proteomes" id="UP000015105"/>
    </source>
</evidence>
<dbReference type="Gramene" id="AET7Gv21013100.14">
    <property type="protein sequence ID" value="AET7Gv21013100.14"/>
    <property type="gene ID" value="AET7Gv21013100"/>
</dbReference>
<dbReference type="Gramene" id="AET7Gv21013100.4">
    <property type="protein sequence ID" value="AET7Gv21013100.4"/>
    <property type="gene ID" value="AET7Gv21013100"/>
</dbReference>
<dbReference type="Gramene" id="AET7Gv21013100.1">
    <property type="protein sequence ID" value="AET7Gv21013100.1"/>
    <property type="gene ID" value="AET7Gv21013100"/>
</dbReference>
<dbReference type="Gramene" id="AET7Gv21013100.10">
    <property type="protein sequence ID" value="AET7Gv21013100.10"/>
    <property type="gene ID" value="AET7Gv21013100"/>
</dbReference>
<dbReference type="Gramene" id="AET7Gv21013100.9">
    <property type="protein sequence ID" value="AET7Gv21013100.9"/>
    <property type="gene ID" value="AET7Gv21013100"/>
</dbReference>
<feature type="compositionally biased region" description="Polar residues" evidence="1">
    <location>
        <begin position="36"/>
        <end position="50"/>
    </location>
</feature>
<keyword evidence="3" id="KW-1185">Reference proteome</keyword>
<dbReference type="EnsemblPlants" id="AET7Gv21013100.3">
    <property type="protein sequence ID" value="AET7Gv21013100.3"/>
    <property type="gene ID" value="AET7Gv21013100"/>
</dbReference>
<evidence type="ECO:0000256" key="1">
    <source>
        <dbReference type="SAM" id="MobiDB-lite"/>
    </source>
</evidence>
<dbReference type="EnsemblPlants" id="AET7Gv21013100.10">
    <property type="protein sequence ID" value="AET7Gv21013100.10"/>
    <property type="gene ID" value="AET7Gv21013100"/>
</dbReference>
<name>A0A453SPE9_AEGTS</name>
<proteinExistence type="predicted"/>
<reference evidence="2" key="4">
    <citation type="submission" date="2019-03" db="UniProtKB">
        <authorList>
            <consortium name="EnsemblPlants"/>
        </authorList>
    </citation>
    <scope>IDENTIFICATION</scope>
</reference>
<dbReference type="AlphaFoldDB" id="A0A453SPE9"/>
<sequence>MLSIMSPLSAPEEQAPSSPLSTPDEPAPCSPEFLVQRSTVSPTVATTEIPKTSDRTQVEAKEIRLSDMPPVTLDDSNMHTKTDDITEMNIQEDFDNRPSKKAKNSESGVLEPSPISPTMSASNPVSECFESIVPESDNQIDHEPLQSPPSPSSSTLTPVLILHDVKGPDPNKGIKVDETYDYLPQGIYLFIMYTFVFYIF</sequence>
<dbReference type="Gramene" id="AET7Gv21013100.2">
    <property type="protein sequence ID" value="AET7Gv21013100.2"/>
    <property type="gene ID" value="AET7Gv21013100"/>
</dbReference>
<dbReference type="EnsemblPlants" id="AET7Gv21013100.7">
    <property type="protein sequence ID" value="AET7Gv21013100.7"/>
    <property type="gene ID" value="AET7Gv21013100"/>
</dbReference>
<dbReference type="Gramene" id="AET7Gv21013100.5">
    <property type="protein sequence ID" value="AET7Gv21013100.5"/>
    <property type="gene ID" value="AET7Gv21013100"/>
</dbReference>
<dbReference type="EnsemblPlants" id="AET7Gv21013100.12">
    <property type="protein sequence ID" value="AET7Gv21013100.12"/>
    <property type="gene ID" value="AET7Gv21013100"/>
</dbReference>
<reference evidence="2" key="5">
    <citation type="journal article" date="2021" name="G3 (Bethesda)">
        <title>Aegilops tauschii genome assembly Aet v5.0 features greater sequence contiguity and improved annotation.</title>
        <authorList>
            <person name="Wang L."/>
            <person name="Zhu T."/>
            <person name="Rodriguez J.C."/>
            <person name="Deal K.R."/>
            <person name="Dubcovsky J."/>
            <person name="McGuire P.E."/>
            <person name="Lux T."/>
            <person name="Spannagl M."/>
            <person name="Mayer K.F.X."/>
            <person name="Baldrich P."/>
            <person name="Meyers B.C."/>
            <person name="Huo N."/>
            <person name="Gu Y.Q."/>
            <person name="Zhou H."/>
            <person name="Devos K.M."/>
            <person name="Bennetzen J.L."/>
            <person name="Unver T."/>
            <person name="Budak H."/>
            <person name="Gulick P.J."/>
            <person name="Galiba G."/>
            <person name="Kalapos B."/>
            <person name="Nelson D.R."/>
            <person name="Li P."/>
            <person name="You F.M."/>
            <person name="Luo M.C."/>
            <person name="Dvorak J."/>
        </authorList>
    </citation>
    <scope>NUCLEOTIDE SEQUENCE [LARGE SCALE GENOMIC DNA]</scope>
    <source>
        <strain evidence="2">cv. AL8/78</strain>
    </source>
</reference>
<dbReference type="Gramene" id="AET7Gv21013100.3">
    <property type="protein sequence ID" value="AET7Gv21013100.3"/>
    <property type="gene ID" value="AET7Gv21013100"/>
</dbReference>
<feature type="compositionally biased region" description="Basic and acidic residues" evidence="1">
    <location>
        <begin position="51"/>
        <end position="65"/>
    </location>
</feature>